<evidence type="ECO:0000313" key="1">
    <source>
        <dbReference type="EMBL" id="OCT78539.1"/>
    </source>
</evidence>
<dbReference type="AlphaFoldDB" id="A0A974CRQ3"/>
<evidence type="ECO:0000313" key="2">
    <source>
        <dbReference type="Proteomes" id="UP000694892"/>
    </source>
</evidence>
<reference evidence="2" key="1">
    <citation type="journal article" date="2016" name="Nature">
        <title>Genome evolution in the allotetraploid frog Xenopus laevis.</title>
        <authorList>
            <person name="Session A.M."/>
            <person name="Uno Y."/>
            <person name="Kwon T."/>
            <person name="Chapman J.A."/>
            <person name="Toyoda A."/>
            <person name="Takahashi S."/>
            <person name="Fukui A."/>
            <person name="Hikosaka A."/>
            <person name="Suzuki A."/>
            <person name="Kondo M."/>
            <person name="van Heeringen S.J."/>
            <person name="Quigley I."/>
            <person name="Heinz S."/>
            <person name="Ogino H."/>
            <person name="Ochi H."/>
            <person name="Hellsten U."/>
            <person name="Lyons J.B."/>
            <person name="Simakov O."/>
            <person name="Putnam N."/>
            <person name="Stites J."/>
            <person name="Kuroki Y."/>
            <person name="Tanaka T."/>
            <person name="Michiue T."/>
            <person name="Watanabe M."/>
            <person name="Bogdanovic O."/>
            <person name="Lister R."/>
            <person name="Georgiou G."/>
            <person name="Paranjpe S.S."/>
            <person name="van Kruijsbergen I."/>
            <person name="Shu S."/>
            <person name="Carlson J."/>
            <person name="Kinoshita T."/>
            <person name="Ohta Y."/>
            <person name="Mawaribuchi S."/>
            <person name="Jenkins J."/>
            <person name="Grimwood J."/>
            <person name="Schmutz J."/>
            <person name="Mitros T."/>
            <person name="Mozaffari S.V."/>
            <person name="Suzuki Y."/>
            <person name="Haramoto Y."/>
            <person name="Yamamoto T.S."/>
            <person name="Takagi C."/>
            <person name="Heald R."/>
            <person name="Miller K."/>
            <person name="Haudenschild C."/>
            <person name="Kitzman J."/>
            <person name="Nakayama T."/>
            <person name="Izutsu Y."/>
            <person name="Robert J."/>
            <person name="Fortriede J."/>
            <person name="Burns K."/>
            <person name="Lotay V."/>
            <person name="Karimi K."/>
            <person name="Yasuoka Y."/>
            <person name="Dichmann D.S."/>
            <person name="Flajnik M.F."/>
            <person name="Houston D.W."/>
            <person name="Shendure J."/>
            <person name="DuPasquier L."/>
            <person name="Vize P.D."/>
            <person name="Zorn A.M."/>
            <person name="Ito M."/>
            <person name="Marcotte E.M."/>
            <person name="Wallingford J.B."/>
            <person name="Ito Y."/>
            <person name="Asashima M."/>
            <person name="Ueno N."/>
            <person name="Matsuda Y."/>
            <person name="Veenstra G.J."/>
            <person name="Fujiyama A."/>
            <person name="Harland R.M."/>
            <person name="Taira M."/>
            <person name="Rokhsar D.S."/>
        </authorList>
    </citation>
    <scope>NUCLEOTIDE SEQUENCE [LARGE SCALE GENOMIC DNA]</scope>
    <source>
        <strain evidence="2">J</strain>
    </source>
</reference>
<name>A0A974CRQ3_XENLA</name>
<dbReference type="EMBL" id="CM004475">
    <property type="protein sequence ID" value="OCT78539.1"/>
    <property type="molecule type" value="Genomic_DNA"/>
</dbReference>
<sequence>MVVLICYRLVHFSNSKSSPIAMFIFVLTFVPHAEPLRAISFPAPGILYCFPLQPNCSDCTCLSIDYCHLFSCSVNNDI</sequence>
<gene>
    <name evidence="1" type="ORF">XELAEV_18029627mg</name>
</gene>
<organism evidence="1 2">
    <name type="scientific">Xenopus laevis</name>
    <name type="common">African clawed frog</name>
    <dbReference type="NCBI Taxonomy" id="8355"/>
    <lineage>
        <taxon>Eukaryota</taxon>
        <taxon>Metazoa</taxon>
        <taxon>Chordata</taxon>
        <taxon>Craniata</taxon>
        <taxon>Vertebrata</taxon>
        <taxon>Euteleostomi</taxon>
        <taxon>Amphibia</taxon>
        <taxon>Batrachia</taxon>
        <taxon>Anura</taxon>
        <taxon>Pipoidea</taxon>
        <taxon>Pipidae</taxon>
        <taxon>Xenopodinae</taxon>
        <taxon>Xenopus</taxon>
        <taxon>Xenopus</taxon>
    </lineage>
</organism>
<proteinExistence type="predicted"/>
<protein>
    <submittedName>
        <fullName evidence="1">Uncharacterized protein</fullName>
    </submittedName>
</protein>
<accession>A0A974CRQ3</accession>
<dbReference type="Proteomes" id="UP000694892">
    <property type="component" value="Chromosome 5S"/>
</dbReference>